<dbReference type="CDD" id="cd00156">
    <property type="entry name" value="REC"/>
    <property type="match status" value="1"/>
</dbReference>
<sequence>MQKKILIIDDEPDLCLLLKAYFSKKDYEVHVRHTLREGVSEMQALQPDILFLDNNLPDGIGWMQVESFIKHNPGLRLYLMSGFQPSFQDIPGINYRVLTKPISFADFAEL</sequence>
<dbReference type="Proteomes" id="UP001220610">
    <property type="component" value="Chromosome"/>
</dbReference>
<gene>
    <name evidence="3" type="ORF">P0Y53_13345</name>
</gene>
<keyword evidence="1" id="KW-0597">Phosphoprotein</keyword>
<feature type="modified residue" description="4-aspartylphosphate" evidence="1">
    <location>
        <position position="53"/>
    </location>
</feature>
<organism evidence="3 4">
    <name type="scientific">Candidatus Pseudobacter hemicellulosilyticus</name>
    <dbReference type="NCBI Taxonomy" id="3121375"/>
    <lineage>
        <taxon>Bacteria</taxon>
        <taxon>Pseudomonadati</taxon>
        <taxon>Bacteroidota</taxon>
        <taxon>Chitinophagia</taxon>
        <taxon>Chitinophagales</taxon>
        <taxon>Chitinophagaceae</taxon>
        <taxon>Pseudobacter</taxon>
    </lineage>
</organism>
<feature type="domain" description="Response regulatory" evidence="2">
    <location>
        <begin position="4"/>
        <end position="110"/>
    </location>
</feature>
<dbReference type="GO" id="GO:0000160">
    <property type="term" value="P:phosphorelay signal transduction system"/>
    <property type="evidence" value="ECO:0007669"/>
    <property type="project" value="InterPro"/>
</dbReference>
<evidence type="ECO:0000259" key="2">
    <source>
        <dbReference type="PROSITE" id="PS50110"/>
    </source>
</evidence>
<reference evidence="3" key="1">
    <citation type="submission" date="2023-03" db="EMBL/GenBank/DDBJ databases">
        <title>Andean soil-derived lignocellulolytic bacterial consortium as a source of novel taxa and putative plastic-active enzymes.</title>
        <authorList>
            <person name="Diaz-Garcia L."/>
            <person name="Chuvochina M."/>
            <person name="Feuerriegel G."/>
            <person name="Bunk B."/>
            <person name="Sproer C."/>
            <person name="Streit W.R."/>
            <person name="Rodriguez L.M."/>
            <person name="Overmann J."/>
            <person name="Jimenez D.J."/>
        </authorList>
    </citation>
    <scope>NUCLEOTIDE SEQUENCE</scope>
    <source>
        <strain evidence="3">MAG 7</strain>
    </source>
</reference>
<dbReference type="InterPro" id="IPR011006">
    <property type="entry name" value="CheY-like_superfamily"/>
</dbReference>
<evidence type="ECO:0000313" key="4">
    <source>
        <dbReference type="Proteomes" id="UP001220610"/>
    </source>
</evidence>
<dbReference type="Gene3D" id="3.40.50.2300">
    <property type="match status" value="1"/>
</dbReference>
<dbReference type="Pfam" id="PF00072">
    <property type="entry name" value="Response_reg"/>
    <property type="match status" value="1"/>
</dbReference>
<accession>A0AAJ6BDB2</accession>
<name>A0AAJ6BDB2_9BACT</name>
<dbReference type="SUPFAM" id="SSF52172">
    <property type="entry name" value="CheY-like"/>
    <property type="match status" value="1"/>
</dbReference>
<proteinExistence type="predicted"/>
<evidence type="ECO:0000256" key="1">
    <source>
        <dbReference type="PROSITE-ProRule" id="PRU00169"/>
    </source>
</evidence>
<dbReference type="InterPro" id="IPR001789">
    <property type="entry name" value="Sig_transdc_resp-reg_receiver"/>
</dbReference>
<protein>
    <submittedName>
        <fullName evidence="3">Response regulator</fullName>
    </submittedName>
</protein>
<dbReference type="EMBL" id="CP119311">
    <property type="protein sequence ID" value="WEK33470.1"/>
    <property type="molecule type" value="Genomic_DNA"/>
</dbReference>
<dbReference type="AlphaFoldDB" id="A0AAJ6BDB2"/>
<dbReference type="PROSITE" id="PS50110">
    <property type="entry name" value="RESPONSE_REGULATORY"/>
    <property type="match status" value="1"/>
</dbReference>
<evidence type="ECO:0000313" key="3">
    <source>
        <dbReference type="EMBL" id="WEK33470.1"/>
    </source>
</evidence>